<feature type="transmembrane region" description="Helical" evidence="6">
    <location>
        <begin position="134"/>
        <end position="156"/>
    </location>
</feature>
<dbReference type="PANTHER" id="PTHR30250">
    <property type="entry name" value="PST FAMILY PREDICTED COLANIC ACID TRANSPORTER"/>
    <property type="match status" value="1"/>
</dbReference>
<dbReference type="PANTHER" id="PTHR30250:SF26">
    <property type="entry name" value="PSMA PROTEIN"/>
    <property type="match status" value="1"/>
</dbReference>
<evidence type="ECO:0000256" key="6">
    <source>
        <dbReference type="SAM" id="Phobius"/>
    </source>
</evidence>
<protein>
    <submittedName>
        <fullName evidence="7">Flippase</fullName>
    </submittedName>
</protein>
<feature type="transmembrane region" description="Helical" evidence="6">
    <location>
        <begin position="90"/>
        <end position="119"/>
    </location>
</feature>
<evidence type="ECO:0000256" key="1">
    <source>
        <dbReference type="ARBA" id="ARBA00004651"/>
    </source>
</evidence>
<feature type="transmembrane region" description="Helical" evidence="6">
    <location>
        <begin position="194"/>
        <end position="217"/>
    </location>
</feature>
<dbReference type="InterPro" id="IPR002797">
    <property type="entry name" value="Polysacc_synth"/>
</dbReference>
<evidence type="ECO:0000256" key="4">
    <source>
        <dbReference type="ARBA" id="ARBA00022989"/>
    </source>
</evidence>
<comment type="subcellular location">
    <subcellularLocation>
        <location evidence="1">Cell membrane</location>
        <topology evidence="1">Multi-pass membrane protein</topology>
    </subcellularLocation>
</comment>
<keyword evidence="5 6" id="KW-0472">Membrane</keyword>
<dbReference type="AlphaFoldDB" id="A0A7W4J6R4"/>
<feature type="transmembrane region" description="Helical" evidence="6">
    <location>
        <begin position="49"/>
        <end position="69"/>
    </location>
</feature>
<feature type="transmembrane region" description="Helical" evidence="6">
    <location>
        <begin position="351"/>
        <end position="372"/>
    </location>
</feature>
<keyword evidence="4 6" id="KW-1133">Transmembrane helix</keyword>
<comment type="caution">
    <text evidence="7">The sequence shown here is derived from an EMBL/GenBank/DDBJ whole genome shotgun (WGS) entry which is preliminary data.</text>
</comment>
<evidence type="ECO:0000313" key="7">
    <source>
        <dbReference type="EMBL" id="MBB2175538.1"/>
    </source>
</evidence>
<feature type="transmembrane region" description="Helical" evidence="6">
    <location>
        <begin position="463"/>
        <end position="483"/>
    </location>
</feature>
<keyword evidence="3 6" id="KW-0812">Transmembrane</keyword>
<evidence type="ECO:0000256" key="3">
    <source>
        <dbReference type="ARBA" id="ARBA00022692"/>
    </source>
</evidence>
<evidence type="ECO:0000256" key="2">
    <source>
        <dbReference type="ARBA" id="ARBA00022475"/>
    </source>
</evidence>
<feature type="transmembrane region" description="Helical" evidence="6">
    <location>
        <begin position="20"/>
        <end position="37"/>
    </location>
</feature>
<dbReference type="RefSeq" id="WP_182942436.1">
    <property type="nucleotide sequence ID" value="NZ_JABEQH010000007.1"/>
</dbReference>
<name>A0A7W4J6R4_9PROT</name>
<organism evidence="7 8">
    <name type="scientific">Gluconacetobacter johannae</name>
    <dbReference type="NCBI Taxonomy" id="112140"/>
    <lineage>
        <taxon>Bacteria</taxon>
        <taxon>Pseudomonadati</taxon>
        <taxon>Pseudomonadota</taxon>
        <taxon>Alphaproteobacteria</taxon>
        <taxon>Acetobacterales</taxon>
        <taxon>Acetobacteraceae</taxon>
        <taxon>Gluconacetobacter</taxon>
    </lineage>
</organism>
<evidence type="ECO:0000313" key="8">
    <source>
        <dbReference type="Proteomes" id="UP000561066"/>
    </source>
</evidence>
<feature type="transmembrane region" description="Helical" evidence="6">
    <location>
        <begin position="168"/>
        <end position="188"/>
    </location>
</feature>
<keyword evidence="8" id="KW-1185">Reference proteome</keyword>
<dbReference type="Proteomes" id="UP000561066">
    <property type="component" value="Unassembled WGS sequence"/>
</dbReference>
<proteinExistence type="predicted"/>
<feature type="transmembrane region" description="Helical" evidence="6">
    <location>
        <begin position="438"/>
        <end position="457"/>
    </location>
</feature>
<dbReference type="GO" id="GO:0005886">
    <property type="term" value="C:plasma membrane"/>
    <property type="evidence" value="ECO:0007669"/>
    <property type="project" value="UniProtKB-SubCell"/>
</dbReference>
<sequence>MVSPVQQSGPRPRHVITNAAWNMFGRIAPVLVALPVTPRLIHELGLSRWGIFTIALSLIGTFGIFDLGLGRALTRAIAGRAHDESDRETADLILTGVLTLTGIGVIGGLISACAVSFWVRHGLKIPENLQHETIVALLVFCATAPLVMINAALWGVLTAYHEFRATNLINIPISIAYYIGPLLVLTFWDSLVGVMLVLAGCRLWMAIAYIRFCLRLVPQLRAARVRPHLLAPLLRIGGWMTVSNIAYPLLGNIDRFMIASVISAAATGFYTTPSDAVGRFSMVTNAVSASAYPALASSWRTDSIRTVELYRTSVLTLAALLLPLCLGTALFSSEILSLWIDPDFAAHSSTIMKLLCLGVFIGSADAIAAGFLDAIGRPDASAKLSIGEMLIYVPLLVVFLHQFGVVGAAFAWAIRTAVDFVVRMLVSIRLYRPIAQGVARILPAALTGAACMCIALVDMPLPVAGLFFAVAMAVFYGVLWFACLDDLERDTAAGILKRIMTRFSRAPAS</sequence>
<accession>A0A7W4J6R4</accession>
<keyword evidence="2" id="KW-1003">Cell membrane</keyword>
<dbReference type="CDD" id="cd13128">
    <property type="entry name" value="MATE_Wzx_like"/>
    <property type="match status" value="1"/>
</dbReference>
<dbReference type="Pfam" id="PF01943">
    <property type="entry name" value="Polysacc_synt"/>
    <property type="match status" value="1"/>
</dbReference>
<dbReference type="EMBL" id="JABEQH010000007">
    <property type="protein sequence ID" value="MBB2175538.1"/>
    <property type="molecule type" value="Genomic_DNA"/>
</dbReference>
<feature type="transmembrane region" description="Helical" evidence="6">
    <location>
        <begin position="384"/>
        <end position="403"/>
    </location>
</feature>
<reference evidence="7 8" key="1">
    <citation type="submission" date="2020-04" db="EMBL/GenBank/DDBJ databases">
        <title>Description of novel Gluconacetobacter.</title>
        <authorList>
            <person name="Sombolestani A."/>
        </authorList>
    </citation>
    <scope>NUCLEOTIDE SEQUENCE [LARGE SCALE GENOMIC DNA]</scope>
    <source>
        <strain evidence="7 8">LMG 21312</strain>
    </source>
</reference>
<evidence type="ECO:0000256" key="5">
    <source>
        <dbReference type="ARBA" id="ARBA00023136"/>
    </source>
</evidence>
<dbReference type="InterPro" id="IPR050833">
    <property type="entry name" value="Poly_Biosynth_Transport"/>
</dbReference>
<gene>
    <name evidence="7" type="ORF">HLH21_06280</name>
</gene>